<dbReference type="InterPro" id="IPR052907">
    <property type="entry name" value="Beta-lactamase/esterase"/>
</dbReference>
<dbReference type="EMBL" id="DRMJ01000243">
    <property type="protein sequence ID" value="HHL42924.1"/>
    <property type="molecule type" value="Genomic_DNA"/>
</dbReference>
<organism evidence="2">
    <name type="scientific">Hellea balneolensis</name>
    <dbReference type="NCBI Taxonomy" id="287478"/>
    <lineage>
        <taxon>Bacteria</taxon>
        <taxon>Pseudomonadati</taxon>
        <taxon>Pseudomonadota</taxon>
        <taxon>Alphaproteobacteria</taxon>
        <taxon>Maricaulales</taxon>
        <taxon>Robiginitomaculaceae</taxon>
        <taxon>Hellea</taxon>
    </lineage>
</organism>
<protein>
    <submittedName>
        <fullName evidence="2">Class A beta-lactamase-related serine hydrolase</fullName>
    </submittedName>
</protein>
<dbReference type="PANTHER" id="PTHR43319:SF3">
    <property type="entry name" value="BETA-LACTAMASE-RELATED DOMAIN-CONTAINING PROTEIN"/>
    <property type="match status" value="1"/>
</dbReference>
<dbReference type="InterPro" id="IPR012338">
    <property type="entry name" value="Beta-lactam/transpept-like"/>
</dbReference>
<dbReference type="SUPFAM" id="SSF56601">
    <property type="entry name" value="beta-lactamase/transpeptidase-like"/>
    <property type="match status" value="1"/>
</dbReference>
<evidence type="ECO:0000259" key="1">
    <source>
        <dbReference type="Pfam" id="PF00144"/>
    </source>
</evidence>
<keyword evidence="2" id="KW-0378">Hydrolase</keyword>
<dbReference type="Gene3D" id="3.40.710.10">
    <property type="entry name" value="DD-peptidase/beta-lactamase superfamily"/>
    <property type="match status" value="1"/>
</dbReference>
<sequence>MTTINGFVAPGFEGVQDAFAQNFAQGLESGASICLMKDGECVVDIWAGTKDKRRQEPWEQDTLVPVFSTTKAIAALVIAWLYEHGRLDYDQSVASLWPEFAQNGKGDITISQALSHQAGLSGLTEPIEPYDWYNPDLICEKLAAQAPIWPPGSASGYHPLTFGFLAGEIARRADKHHRTIGTILREDLCAPNDIDFYIGTPESEHARCADLHKPRALPDLGDMNAASKAAFGMPWSSPGGRGTAAWRKAELAGANGHGTARALAALMALALDGTLNGQQYLSQRTIMALSSEQISGPDLVLPFDLTFANGIMLNHPNHFYGPEDLTLGHSGWGGSCAFADRANKITFAYVMNKQSHILIGDPRPLAIIDAIYTA</sequence>
<reference evidence="2" key="1">
    <citation type="journal article" date="2020" name="mSystems">
        <title>Genome- and Community-Level Interaction Insights into Carbon Utilization and Element Cycling Functions of Hydrothermarchaeota in Hydrothermal Sediment.</title>
        <authorList>
            <person name="Zhou Z."/>
            <person name="Liu Y."/>
            <person name="Xu W."/>
            <person name="Pan J."/>
            <person name="Luo Z.H."/>
            <person name="Li M."/>
        </authorList>
    </citation>
    <scope>NUCLEOTIDE SEQUENCE [LARGE SCALE GENOMIC DNA]</scope>
    <source>
        <strain evidence="2">HyVt-485</strain>
    </source>
</reference>
<gene>
    <name evidence="2" type="ORF">ENJ42_04840</name>
</gene>
<name>A0A7C5R0I7_9PROT</name>
<dbReference type="Pfam" id="PF00144">
    <property type="entry name" value="Beta-lactamase"/>
    <property type="match status" value="1"/>
</dbReference>
<feature type="domain" description="Beta-lactamase-related" evidence="1">
    <location>
        <begin position="19"/>
        <end position="355"/>
    </location>
</feature>
<dbReference type="Proteomes" id="UP000885830">
    <property type="component" value="Unassembled WGS sequence"/>
</dbReference>
<dbReference type="PANTHER" id="PTHR43319">
    <property type="entry name" value="BETA-LACTAMASE-RELATED"/>
    <property type="match status" value="1"/>
</dbReference>
<accession>A0A7C5R0I7</accession>
<dbReference type="GO" id="GO:0016787">
    <property type="term" value="F:hydrolase activity"/>
    <property type="evidence" value="ECO:0007669"/>
    <property type="project" value="UniProtKB-KW"/>
</dbReference>
<comment type="caution">
    <text evidence="2">The sequence shown here is derived from an EMBL/GenBank/DDBJ whole genome shotgun (WGS) entry which is preliminary data.</text>
</comment>
<proteinExistence type="predicted"/>
<dbReference type="AlphaFoldDB" id="A0A7C5R0I7"/>
<dbReference type="InterPro" id="IPR001466">
    <property type="entry name" value="Beta-lactam-related"/>
</dbReference>
<evidence type="ECO:0000313" key="2">
    <source>
        <dbReference type="EMBL" id="HHL42924.1"/>
    </source>
</evidence>